<organism evidence="6">
    <name type="scientific">Arion vulgaris</name>
    <dbReference type="NCBI Taxonomy" id="1028688"/>
    <lineage>
        <taxon>Eukaryota</taxon>
        <taxon>Metazoa</taxon>
        <taxon>Spiralia</taxon>
        <taxon>Lophotrochozoa</taxon>
        <taxon>Mollusca</taxon>
        <taxon>Gastropoda</taxon>
        <taxon>Heterobranchia</taxon>
        <taxon>Euthyneura</taxon>
        <taxon>Panpulmonata</taxon>
        <taxon>Eupulmonata</taxon>
        <taxon>Stylommatophora</taxon>
        <taxon>Helicina</taxon>
        <taxon>Arionoidea</taxon>
        <taxon>Arionidae</taxon>
        <taxon>Arion</taxon>
    </lineage>
</organism>
<dbReference type="GO" id="GO:0034993">
    <property type="term" value="C:meiotic nuclear membrane microtubule tethering complex"/>
    <property type="evidence" value="ECO:0007669"/>
    <property type="project" value="TreeGrafter"/>
</dbReference>
<gene>
    <name evidence="6" type="primary">ORF25472</name>
</gene>
<protein>
    <recommendedName>
        <fullName evidence="7">KASH domain-containing protein</fullName>
    </recommendedName>
</protein>
<dbReference type="PANTHER" id="PTHR47535">
    <property type="entry name" value="MUSCLE-SPECIFIC PROTEIN 300 KDA, ISOFORM G"/>
    <property type="match status" value="1"/>
</dbReference>
<accession>A0A0B6YH90</accession>
<dbReference type="SMART" id="SM00150">
    <property type="entry name" value="SPEC"/>
    <property type="match status" value="1"/>
</dbReference>
<keyword evidence="3" id="KW-0677">Repeat</keyword>
<evidence type="ECO:0000256" key="3">
    <source>
        <dbReference type="ARBA" id="ARBA00022737"/>
    </source>
</evidence>
<reference evidence="6" key="1">
    <citation type="submission" date="2014-12" db="EMBL/GenBank/DDBJ databases">
        <title>Insight into the proteome of Arion vulgaris.</title>
        <authorList>
            <person name="Aradska J."/>
            <person name="Bulat T."/>
            <person name="Smidak R."/>
            <person name="Sarate P."/>
            <person name="Gangsoo J."/>
            <person name="Sialana F."/>
            <person name="Bilban M."/>
            <person name="Lubec G."/>
        </authorList>
    </citation>
    <scope>NUCLEOTIDE SEQUENCE</scope>
    <source>
        <tissue evidence="6">Skin</tissue>
    </source>
</reference>
<dbReference type="AlphaFoldDB" id="A0A0B6YH90"/>
<evidence type="ECO:0008006" key="7">
    <source>
        <dbReference type="Google" id="ProtNLM"/>
    </source>
</evidence>
<dbReference type="InterPro" id="IPR002017">
    <property type="entry name" value="Spectrin_repeat"/>
</dbReference>
<sequence length="213" mass="25190">KAEIEEATKQWQQFNALSQQLSQWLKDKENFLTAFEFDSNSLHTIRSFIEKVQDIKQEFKLNESMFKKIQELGNTLLKHADDKAATEIKDTLSSIQRDWYKVLRALDDSRLQFEKIDHQWTDCESEIEDMIGKLKDIRSILSADIPTTYDALQLDMSRCRDIENDFTKSEDKKQRLLVAEKQLGRVVQTSDMNLLHQRIQLLNKQREELQHQT</sequence>
<dbReference type="GO" id="GO:0051015">
    <property type="term" value="F:actin filament binding"/>
    <property type="evidence" value="ECO:0007669"/>
    <property type="project" value="TreeGrafter"/>
</dbReference>
<evidence type="ECO:0000256" key="2">
    <source>
        <dbReference type="ARBA" id="ARBA00022692"/>
    </source>
</evidence>
<evidence type="ECO:0000313" key="6">
    <source>
        <dbReference type="EMBL" id="CEK55547.1"/>
    </source>
</evidence>
<feature type="non-terminal residue" evidence="6">
    <location>
        <position position="213"/>
    </location>
</feature>
<comment type="subcellular location">
    <subcellularLocation>
        <location evidence="1">Membrane</location>
    </subcellularLocation>
</comment>
<dbReference type="GO" id="GO:0007097">
    <property type="term" value="P:nuclear migration"/>
    <property type="evidence" value="ECO:0007669"/>
    <property type="project" value="TreeGrafter"/>
</dbReference>
<dbReference type="Pfam" id="PF00435">
    <property type="entry name" value="Spectrin"/>
    <property type="match status" value="1"/>
</dbReference>
<dbReference type="GO" id="GO:0005737">
    <property type="term" value="C:cytoplasm"/>
    <property type="evidence" value="ECO:0007669"/>
    <property type="project" value="TreeGrafter"/>
</dbReference>
<dbReference type="SUPFAM" id="SSF46966">
    <property type="entry name" value="Spectrin repeat"/>
    <property type="match status" value="2"/>
</dbReference>
<evidence type="ECO:0000256" key="1">
    <source>
        <dbReference type="ARBA" id="ARBA00004370"/>
    </source>
</evidence>
<keyword evidence="2" id="KW-0812">Transmembrane</keyword>
<name>A0A0B6YH90_9EUPU</name>
<evidence type="ECO:0000256" key="5">
    <source>
        <dbReference type="ARBA" id="ARBA00023136"/>
    </source>
</evidence>
<dbReference type="InterPro" id="IPR052403">
    <property type="entry name" value="LINC-complex_assoc"/>
</dbReference>
<keyword evidence="4" id="KW-1133">Transmembrane helix</keyword>
<dbReference type="GO" id="GO:0005640">
    <property type="term" value="C:nuclear outer membrane"/>
    <property type="evidence" value="ECO:0007669"/>
    <property type="project" value="TreeGrafter"/>
</dbReference>
<feature type="non-terminal residue" evidence="6">
    <location>
        <position position="1"/>
    </location>
</feature>
<keyword evidence="5" id="KW-0472">Membrane</keyword>
<proteinExistence type="predicted"/>
<evidence type="ECO:0000256" key="4">
    <source>
        <dbReference type="ARBA" id="ARBA00022989"/>
    </source>
</evidence>
<dbReference type="EMBL" id="HACG01008682">
    <property type="protein sequence ID" value="CEK55547.1"/>
    <property type="molecule type" value="Transcribed_RNA"/>
</dbReference>
<dbReference type="Gene3D" id="1.20.58.60">
    <property type="match status" value="1"/>
</dbReference>
<dbReference type="PANTHER" id="PTHR47535:SF1">
    <property type="entry name" value="NESPRIN-1"/>
    <property type="match status" value="1"/>
</dbReference>
<dbReference type="InterPro" id="IPR018159">
    <property type="entry name" value="Spectrin/alpha-actinin"/>
</dbReference>